<dbReference type="EC" id="3.4.19.12" evidence="4"/>
<dbReference type="Pfam" id="PF00443">
    <property type="entry name" value="UCH"/>
    <property type="match status" value="1"/>
</dbReference>
<evidence type="ECO:0000313" key="13">
    <source>
        <dbReference type="Proteomes" id="UP001165065"/>
    </source>
</evidence>
<feature type="region of interest" description="Disordered" evidence="10">
    <location>
        <begin position="311"/>
        <end position="368"/>
    </location>
</feature>
<keyword evidence="5" id="KW-0645">Protease</keyword>
<feature type="compositionally biased region" description="Polar residues" evidence="10">
    <location>
        <begin position="1"/>
        <end position="10"/>
    </location>
</feature>
<evidence type="ECO:0000256" key="2">
    <source>
        <dbReference type="ARBA" id="ARBA00004123"/>
    </source>
</evidence>
<evidence type="ECO:0000256" key="4">
    <source>
        <dbReference type="ARBA" id="ARBA00012759"/>
    </source>
</evidence>
<dbReference type="OrthoDB" id="292964at2759"/>
<dbReference type="GO" id="GO:0005829">
    <property type="term" value="C:cytosol"/>
    <property type="evidence" value="ECO:0007669"/>
    <property type="project" value="TreeGrafter"/>
</dbReference>
<comment type="subcellular location">
    <subcellularLocation>
        <location evidence="2">Nucleus</location>
    </subcellularLocation>
</comment>
<sequence>MLSNSSTVSAKSEKSEDRNKKNKEYLTVTTPLLENVVALQAALPGNDELMRLLKKTVTRSVFEAFVNSCEVHVVLHGLRLLSVWFTQEKLLLDTSGKTNTIKHSLYQTKPKSYPLAKLITDYSLYCVMLAILMRGNDFVTTILNDPSEWNTVFEEGPSKNKAKKMLLHKPGFRRSLEYWRKTISSKVELEKGAKWVDLFSKQMIELLIIKHSSDPNPIVKKVIIFAAKEAREGIAQASGGTDLAPPGGEGGLDTDTVLGNIREDKFGELVKVSTNNRRAALASLLNEVNMNNIAIQSKGAATALAATKVEQEKVENNDDNDDEEKKKKMKPAPKKKSVPKKKSAPKKKPTPKMTKKEKKEVKEKEPSKAELGKIIEEVIYKEVDSDFDEKMALDLQEKAFDLEDMSVVEEEEKKQNDAPPVGRRSRSGSRRIIDIDEDPMDDNCSEDKAVDVDPVEKTKKKGSKKDCTNGDGKKKGDLECPSLKRGGEKNKTAQKLALWKRCDDIPCCLRSLGTDSTGIWDKGSAICRQVVEAKKKKGKKEKAKTSGENVVGEVDGGDANSDLGGKNGNPAYRRVENVKADTLKSSIVTRDQDEAVVAQIIDVLSTSSLFSNSPPASSTSGPASSKISVVVPCGLVNQGATCYLNSLLQCLYQNVPFRAGVYQFKNNEGGDEKVRLDKKRKINREEKQTDDIDKVYIRAH</sequence>
<proteinExistence type="inferred from homology"/>
<feature type="compositionally biased region" description="Acidic residues" evidence="10">
    <location>
        <begin position="435"/>
        <end position="444"/>
    </location>
</feature>
<evidence type="ECO:0000256" key="1">
    <source>
        <dbReference type="ARBA" id="ARBA00000707"/>
    </source>
</evidence>
<dbReference type="PANTHER" id="PTHR24006:SF722">
    <property type="entry name" value="UBIQUITIN CARBOXYL-TERMINAL HYDROLASE 48"/>
    <property type="match status" value="1"/>
</dbReference>
<dbReference type="Gene3D" id="3.90.70.10">
    <property type="entry name" value="Cysteine proteinases"/>
    <property type="match status" value="1"/>
</dbReference>
<feature type="domain" description="USP" evidence="11">
    <location>
        <begin position="633"/>
        <end position="700"/>
    </location>
</feature>
<dbReference type="GO" id="GO:0016579">
    <property type="term" value="P:protein deubiquitination"/>
    <property type="evidence" value="ECO:0007669"/>
    <property type="project" value="InterPro"/>
</dbReference>
<dbReference type="EMBL" id="BRYA01000721">
    <property type="protein sequence ID" value="GMI30676.1"/>
    <property type="molecule type" value="Genomic_DNA"/>
</dbReference>
<evidence type="ECO:0000256" key="7">
    <source>
        <dbReference type="ARBA" id="ARBA00022801"/>
    </source>
</evidence>
<keyword evidence="6" id="KW-0833">Ubl conjugation pathway</keyword>
<dbReference type="InterPro" id="IPR001394">
    <property type="entry name" value="Peptidase_C19_UCH"/>
</dbReference>
<comment type="caution">
    <text evidence="12">The sequence shown here is derived from an EMBL/GenBank/DDBJ whole genome shotgun (WGS) entry which is preliminary data.</text>
</comment>
<dbReference type="InterPro" id="IPR038765">
    <property type="entry name" value="Papain-like_cys_pep_sf"/>
</dbReference>
<dbReference type="InterPro" id="IPR018200">
    <property type="entry name" value="USP_CS"/>
</dbReference>
<keyword evidence="9" id="KW-0539">Nucleus</keyword>
<feature type="compositionally biased region" description="Basic residues" evidence="10">
    <location>
        <begin position="327"/>
        <end position="356"/>
    </location>
</feature>
<evidence type="ECO:0000256" key="8">
    <source>
        <dbReference type="ARBA" id="ARBA00022807"/>
    </source>
</evidence>
<dbReference type="InterPro" id="IPR028889">
    <property type="entry name" value="USP"/>
</dbReference>
<dbReference type="PROSITE" id="PS50235">
    <property type="entry name" value="USP_3"/>
    <property type="match status" value="1"/>
</dbReference>
<accession>A0A9W7G3F2</accession>
<gene>
    <name evidence="12" type="ORF">TrCOL_g1982</name>
</gene>
<keyword evidence="7" id="KW-0378">Hydrolase</keyword>
<dbReference type="InterPro" id="IPR050164">
    <property type="entry name" value="Peptidase_C19"/>
</dbReference>
<name>A0A9W7G3F2_9STRA</name>
<evidence type="ECO:0000256" key="9">
    <source>
        <dbReference type="ARBA" id="ARBA00023242"/>
    </source>
</evidence>
<comment type="catalytic activity">
    <reaction evidence="1">
        <text>Thiol-dependent hydrolysis of ester, thioester, amide, peptide and isopeptide bonds formed by the C-terminal Gly of ubiquitin (a 76-residue protein attached to proteins as an intracellular targeting signal).</text>
        <dbReference type="EC" id="3.4.19.12"/>
    </reaction>
</comment>
<dbReference type="PANTHER" id="PTHR24006">
    <property type="entry name" value="UBIQUITIN CARBOXYL-TERMINAL HYDROLASE"/>
    <property type="match status" value="1"/>
</dbReference>
<feature type="compositionally biased region" description="Basic and acidic residues" evidence="10">
    <location>
        <begin position="357"/>
        <end position="368"/>
    </location>
</feature>
<dbReference type="AlphaFoldDB" id="A0A9W7G3F2"/>
<dbReference type="Proteomes" id="UP001165065">
    <property type="component" value="Unassembled WGS sequence"/>
</dbReference>
<keyword evidence="13" id="KW-1185">Reference proteome</keyword>
<comment type="similarity">
    <text evidence="3">Belongs to the peptidase C19 family.</text>
</comment>
<feature type="region of interest" description="Disordered" evidence="10">
    <location>
        <begin position="543"/>
        <end position="570"/>
    </location>
</feature>
<evidence type="ECO:0000256" key="5">
    <source>
        <dbReference type="ARBA" id="ARBA00022670"/>
    </source>
</evidence>
<organism evidence="12 13">
    <name type="scientific">Triparma columacea</name>
    <dbReference type="NCBI Taxonomy" id="722753"/>
    <lineage>
        <taxon>Eukaryota</taxon>
        <taxon>Sar</taxon>
        <taxon>Stramenopiles</taxon>
        <taxon>Ochrophyta</taxon>
        <taxon>Bolidophyceae</taxon>
        <taxon>Parmales</taxon>
        <taxon>Triparmaceae</taxon>
        <taxon>Triparma</taxon>
    </lineage>
</organism>
<dbReference type="PROSITE" id="PS00972">
    <property type="entry name" value="USP_1"/>
    <property type="match status" value="1"/>
</dbReference>
<dbReference type="SUPFAM" id="SSF54001">
    <property type="entry name" value="Cysteine proteinases"/>
    <property type="match status" value="1"/>
</dbReference>
<evidence type="ECO:0000256" key="10">
    <source>
        <dbReference type="SAM" id="MobiDB-lite"/>
    </source>
</evidence>
<feature type="compositionally biased region" description="Basic and acidic residues" evidence="10">
    <location>
        <begin position="11"/>
        <end position="21"/>
    </location>
</feature>
<dbReference type="GO" id="GO:0006508">
    <property type="term" value="P:proteolysis"/>
    <property type="evidence" value="ECO:0007669"/>
    <property type="project" value="UniProtKB-KW"/>
</dbReference>
<evidence type="ECO:0000256" key="6">
    <source>
        <dbReference type="ARBA" id="ARBA00022786"/>
    </source>
</evidence>
<protein>
    <recommendedName>
        <fullName evidence="4">ubiquitinyl hydrolase 1</fullName>
        <ecNumber evidence="4">3.4.19.12</ecNumber>
    </recommendedName>
</protein>
<feature type="compositionally biased region" description="Basic and acidic residues" evidence="10">
    <location>
        <begin position="464"/>
        <end position="478"/>
    </location>
</feature>
<feature type="compositionally biased region" description="Basic and acidic residues" evidence="10">
    <location>
        <begin position="445"/>
        <end position="457"/>
    </location>
</feature>
<evidence type="ECO:0000256" key="3">
    <source>
        <dbReference type="ARBA" id="ARBA00009085"/>
    </source>
</evidence>
<dbReference type="GO" id="GO:0005634">
    <property type="term" value="C:nucleus"/>
    <property type="evidence" value="ECO:0007669"/>
    <property type="project" value="UniProtKB-SubCell"/>
</dbReference>
<feature type="region of interest" description="Disordered" evidence="10">
    <location>
        <begin position="402"/>
        <end position="491"/>
    </location>
</feature>
<reference evidence="13" key="1">
    <citation type="journal article" date="2023" name="Commun. Biol.">
        <title>Genome analysis of Parmales, the sister group of diatoms, reveals the evolutionary specialization of diatoms from phago-mixotrophs to photoautotrophs.</title>
        <authorList>
            <person name="Ban H."/>
            <person name="Sato S."/>
            <person name="Yoshikawa S."/>
            <person name="Yamada K."/>
            <person name="Nakamura Y."/>
            <person name="Ichinomiya M."/>
            <person name="Sato N."/>
            <person name="Blanc-Mathieu R."/>
            <person name="Endo H."/>
            <person name="Kuwata A."/>
            <person name="Ogata H."/>
        </authorList>
    </citation>
    <scope>NUCLEOTIDE SEQUENCE [LARGE SCALE GENOMIC DNA]</scope>
</reference>
<feature type="region of interest" description="Disordered" evidence="10">
    <location>
        <begin position="1"/>
        <end position="21"/>
    </location>
</feature>
<evidence type="ECO:0000259" key="11">
    <source>
        <dbReference type="PROSITE" id="PS50235"/>
    </source>
</evidence>
<dbReference type="GO" id="GO:0004843">
    <property type="term" value="F:cysteine-type deubiquitinase activity"/>
    <property type="evidence" value="ECO:0007669"/>
    <property type="project" value="UniProtKB-EC"/>
</dbReference>
<evidence type="ECO:0000313" key="12">
    <source>
        <dbReference type="EMBL" id="GMI30676.1"/>
    </source>
</evidence>
<keyword evidence="8" id="KW-0788">Thiol protease</keyword>